<evidence type="ECO:0000313" key="7">
    <source>
        <dbReference type="EMBL" id="MDR7192188.1"/>
    </source>
</evidence>
<name>A0ABU1XTW4_9GAMM</name>
<dbReference type="SUPFAM" id="SSF52738">
    <property type="entry name" value="Methylesterase CheB, C-terminal domain"/>
    <property type="match status" value="1"/>
</dbReference>
<comment type="catalytic activity">
    <reaction evidence="3">
        <text>[protein]-L-glutamate 5-O-methyl ester + H2O = L-glutamyl-[protein] + methanol + H(+)</text>
        <dbReference type="Rhea" id="RHEA:23236"/>
        <dbReference type="Rhea" id="RHEA-COMP:10208"/>
        <dbReference type="Rhea" id="RHEA-COMP:10311"/>
        <dbReference type="ChEBI" id="CHEBI:15377"/>
        <dbReference type="ChEBI" id="CHEBI:15378"/>
        <dbReference type="ChEBI" id="CHEBI:17790"/>
        <dbReference type="ChEBI" id="CHEBI:29973"/>
        <dbReference type="ChEBI" id="CHEBI:82795"/>
        <dbReference type="EC" id="3.1.1.61"/>
    </reaction>
</comment>
<dbReference type="EC" id="3.1.1.61" evidence="2"/>
<evidence type="ECO:0000256" key="1">
    <source>
        <dbReference type="ARBA" id="ARBA00022801"/>
    </source>
</evidence>
<dbReference type="RefSeq" id="WP_310233151.1">
    <property type="nucleotide sequence ID" value="NZ_JAVDWO010000003.1"/>
</dbReference>
<gene>
    <name evidence="7" type="ORF">J2W68_000896</name>
</gene>
<dbReference type="Gene3D" id="3.40.50.180">
    <property type="entry name" value="Methylesterase CheB, C-terminal domain"/>
    <property type="match status" value="1"/>
</dbReference>
<sequence length="511" mass="52960">MTDAIRTVVLARAGTACDRVVEALTEAGAELVATLDPSQHTPDALETLAPAVLLVVLDPADEDALEPFEPAFAAPGRTVIFEEAALVLERTGWDAARWVRHLAAKLRGVSDVLPPSAASDAAVSDAPLALEFDAHTDTASLVGLDAVAPDIQAPPATETTSDDVTHLAFDPVAAEFDAPPSVQPPAVEFSFDFELADYDETSYTPPAAPPGEVRDLNENLAAWSDAPASAPTTASERAAAGAVEAEAGVETRVDQAPEASLESPPEPLTLLDGDALPSFRSAAPVDDYARAAATPAKTLARDLSELESRISGLSLTDTDSYGHGPIKGVVLIAGGLGGPDAVRQLLGALPEGFPRPVLVRLQLDGGRYDRLVRQMERAAAMPVQLAEAGMTISPGEIYFLPPDLLPVAVKGALHFAETADIAALADAVPADDSALLFLSGADPALVDVAMGPAWQGALVGGQSEEGCYDSVAARAVAQRGGPSGSPTDIADWLIARWMPSARRFDSGELSL</sequence>
<feature type="compositionally biased region" description="Low complexity" evidence="5">
    <location>
        <begin position="226"/>
        <end position="248"/>
    </location>
</feature>
<organism evidence="7 8">
    <name type="scientific">Luteimonas terrae</name>
    <dbReference type="NCBI Taxonomy" id="1530191"/>
    <lineage>
        <taxon>Bacteria</taxon>
        <taxon>Pseudomonadati</taxon>
        <taxon>Pseudomonadota</taxon>
        <taxon>Gammaproteobacteria</taxon>
        <taxon>Lysobacterales</taxon>
        <taxon>Lysobacteraceae</taxon>
        <taxon>Luteimonas</taxon>
    </lineage>
</organism>
<dbReference type="InterPro" id="IPR035909">
    <property type="entry name" value="CheB_C"/>
</dbReference>
<feature type="domain" description="CheB-type methylesterase" evidence="6">
    <location>
        <begin position="325"/>
        <end position="401"/>
    </location>
</feature>
<dbReference type="EMBL" id="JAVDWO010000003">
    <property type="protein sequence ID" value="MDR7192188.1"/>
    <property type="molecule type" value="Genomic_DNA"/>
</dbReference>
<dbReference type="PANTHER" id="PTHR42872">
    <property type="entry name" value="PROTEIN-GLUTAMATE METHYLESTERASE/PROTEIN-GLUTAMINE GLUTAMINASE"/>
    <property type="match status" value="1"/>
</dbReference>
<feature type="region of interest" description="Disordered" evidence="5">
    <location>
        <begin position="225"/>
        <end position="268"/>
    </location>
</feature>
<reference evidence="7 8" key="1">
    <citation type="submission" date="2023-07" db="EMBL/GenBank/DDBJ databases">
        <title>Sorghum-associated microbial communities from plants grown in Nebraska, USA.</title>
        <authorList>
            <person name="Schachtman D."/>
        </authorList>
    </citation>
    <scope>NUCLEOTIDE SEQUENCE [LARGE SCALE GENOMIC DNA]</scope>
    <source>
        <strain evidence="7 8">4099</strain>
    </source>
</reference>
<dbReference type="InterPro" id="IPR000673">
    <property type="entry name" value="Sig_transdc_resp-reg_Me-estase"/>
</dbReference>
<evidence type="ECO:0000256" key="2">
    <source>
        <dbReference type="ARBA" id="ARBA00039140"/>
    </source>
</evidence>
<evidence type="ECO:0000256" key="4">
    <source>
        <dbReference type="PROSITE-ProRule" id="PRU00050"/>
    </source>
</evidence>
<evidence type="ECO:0000313" key="8">
    <source>
        <dbReference type="Proteomes" id="UP001256588"/>
    </source>
</evidence>
<proteinExistence type="predicted"/>
<keyword evidence="1" id="KW-0378">Hydrolase</keyword>
<keyword evidence="8" id="KW-1185">Reference proteome</keyword>
<dbReference type="PROSITE" id="PS50122">
    <property type="entry name" value="CHEB"/>
    <property type="match status" value="1"/>
</dbReference>
<evidence type="ECO:0000259" key="6">
    <source>
        <dbReference type="PROSITE" id="PS50122"/>
    </source>
</evidence>
<evidence type="ECO:0000256" key="3">
    <source>
        <dbReference type="ARBA" id="ARBA00048267"/>
    </source>
</evidence>
<protein>
    <recommendedName>
        <fullName evidence="2">protein-glutamate methylesterase</fullName>
        <ecNumber evidence="2">3.1.1.61</ecNumber>
    </recommendedName>
</protein>
<dbReference type="Proteomes" id="UP001256588">
    <property type="component" value="Unassembled WGS sequence"/>
</dbReference>
<feature type="compositionally biased region" description="Low complexity" evidence="5">
    <location>
        <begin position="256"/>
        <end position="268"/>
    </location>
</feature>
<dbReference type="PANTHER" id="PTHR42872:SF6">
    <property type="entry name" value="PROTEIN-GLUTAMATE METHYLESTERASE_PROTEIN-GLUTAMINE GLUTAMINASE"/>
    <property type="match status" value="1"/>
</dbReference>
<evidence type="ECO:0000256" key="5">
    <source>
        <dbReference type="SAM" id="MobiDB-lite"/>
    </source>
</evidence>
<accession>A0ABU1XTW4</accession>
<comment type="caution">
    <text evidence="7">The sequence shown here is derived from an EMBL/GenBank/DDBJ whole genome shotgun (WGS) entry which is preliminary data.</text>
</comment>
<comment type="caution">
    <text evidence="4">Lacks conserved residue(s) required for the propagation of feature annotation.</text>
</comment>
<dbReference type="Pfam" id="PF01339">
    <property type="entry name" value="CheB_methylest"/>
    <property type="match status" value="1"/>
</dbReference>